<evidence type="ECO:0000256" key="1">
    <source>
        <dbReference type="SAM" id="Phobius"/>
    </source>
</evidence>
<comment type="caution">
    <text evidence="2">The sequence shown here is derived from an EMBL/GenBank/DDBJ whole genome shotgun (WGS) entry which is preliminary data.</text>
</comment>
<dbReference type="Pfam" id="PF13196">
    <property type="entry name" value="DUF4012"/>
    <property type="match status" value="1"/>
</dbReference>
<gene>
    <name evidence="2" type="ORF">Athens101428_402</name>
</gene>
<evidence type="ECO:0008006" key="4">
    <source>
        <dbReference type="Google" id="ProtNLM"/>
    </source>
</evidence>
<keyword evidence="1" id="KW-0812">Transmembrane</keyword>
<feature type="transmembrane region" description="Helical" evidence="1">
    <location>
        <begin position="15"/>
        <end position="32"/>
    </location>
</feature>
<name>A0A554LN37_9BACT</name>
<dbReference type="InterPro" id="IPR025101">
    <property type="entry name" value="DUF4012"/>
</dbReference>
<sequence length="464" mass="52959">MNPIDKSKRNKKRSVIAIVAILMAAGAVYLFLKADKKDILMSSISAIEKVSRLLPIEKDTKAEISAIDKLSQELLKKDDVERRYLILLQNNMELRPGGGFLGQYAILKVKNGEVASTQIEDANLLDQRITAKVTPPYPFKQKMQIKKWKFRDSNFSPNFPTNAEKAKYFYRLSGGNDNFDGVIAVNSDVFSNVLKLTGPIVVPGYSTEFISENAVLKLEEIVEKAYINNAALDSTNRKSIMKSMGPVIIEKLAHINNIPKISEFVLEELRNKNVMFNFRDEQLQAEVEKVHWDGEVEQEWSDDYLMMVDANMGALKSDYYMDREISYNLDLTAEKPTAELRILYKHNATYGDWRTSDYHSYLRVYAPKGSTLLERKMISSPLTQEEFGKTYFGAMVDVLIGGQTEAYLKYELPVEFKSKDYRLLVQKQSGVGDVPIKVHMKNNDGEFDYEGILKKDLHLEFGKE</sequence>
<evidence type="ECO:0000313" key="2">
    <source>
        <dbReference type="EMBL" id="TSC94204.1"/>
    </source>
</evidence>
<dbReference type="Proteomes" id="UP000316495">
    <property type="component" value="Unassembled WGS sequence"/>
</dbReference>
<evidence type="ECO:0000313" key="3">
    <source>
        <dbReference type="Proteomes" id="UP000316495"/>
    </source>
</evidence>
<keyword evidence="1" id="KW-0472">Membrane</keyword>
<dbReference type="AlphaFoldDB" id="A0A554LN37"/>
<proteinExistence type="predicted"/>
<organism evidence="2 3">
    <name type="scientific">Candidatus Berkelbacteria bacterium Athens1014_28</name>
    <dbReference type="NCBI Taxonomy" id="2017145"/>
    <lineage>
        <taxon>Bacteria</taxon>
        <taxon>Candidatus Berkelbacteria</taxon>
    </lineage>
</organism>
<reference evidence="2 3" key="1">
    <citation type="submission" date="2017-07" db="EMBL/GenBank/DDBJ databases">
        <title>Mechanisms for carbon and nitrogen cycling indicate functional differentiation within the Candidate Phyla Radiation.</title>
        <authorList>
            <person name="Danczak R.E."/>
            <person name="Johnston M.D."/>
            <person name="Kenah C."/>
            <person name="Slattery M."/>
            <person name="Wrighton K.C."/>
            <person name="Wilkins M.J."/>
        </authorList>
    </citation>
    <scope>NUCLEOTIDE SEQUENCE [LARGE SCALE GENOMIC DNA]</scope>
    <source>
        <strain evidence="2">Athens1014_28</strain>
    </source>
</reference>
<protein>
    <recommendedName>
        <fullName evidence="4">DUF4012 domain-containing protein</fullName>
    </recommendedName>
</protein>
<accession>A0A554LN37</accession>
<keyword evidence="1" id="KW-1133">Transmembrane helix</keyword>
<dbReference type="EMBL" id="VMGN01000019">
    <property type="protein sequence ID" value="TSC94204.1"/>
    <property type="molecule type" value="Genomic_DNA"/>
</dbReference>